<dbReference type="GO" id="GO:0005814">
    <property type="term" value="C:centriole"/>
    <property type="evidence" value="ECO:0007669"/>
    <property type="project" value="TreeGrafter"/>
</dbReference>
<feature type="domain" description="C2H2-type" evidence="11">
    <location>
        <begin position="476"/>
        <end position="498"/>
    </location>
</feature>
<evidence type="ECO:0000256" key="3">
    <source>
        <dbReference type="ARBA" id="ARBA00022771"/>
    </source>
</evidence>
<dbReference type="EMBL" id="CAJPEV010000527">
    <property type="protein sequence ID" value="CAG0886148.1"/>
    <property type="molecule type" value="Genomic_DNA"/>
</dbReference>
<feature type="domain" description="C2H2-type" evidence="11">
    <location>
        <begin position="504"/>
        <end position="531"/>
    </location>
</feature>
<dbReference type="GO" id="GO:0005634">
    <property type="term" value="C:nucleus"/>
    <property type="evidence" value="ECO:0007669"/>
    <property type="project" value="UniProtKB-ARBA"/>
</dbReference>
<dbReference type="SUPFAM" id="SSF57667">
    <property type="entry name" value="beta-beta-alpha zinc fingers"/>
    <property type="match status" value="4"/>
</dbReference>
<dbReference type="InterPro" id="IPR000184">
    <property type="entry name" value="Bac_surfAg_D15"/>
</dbReference>
<dbReference type="SUPFAM" id="SSF49562">
    <property type="entry name" value="C2 domain (Calcium/lipid-binding domain, CaLB)"/>
    <property type="match status" value="1"/>
</dbReference>
<evidence type="ECO:0000256" key="5">
    <source>
        <dbReference type="ARBA" id="ARBA00023136"/>
    </source>
</evidence>
<reference evidence="13" key="1">
    <citation type="submission" date="2020-11" db="EMBL/GenBank/DDBJ databases">
        <authorList>
            <person name="Tran Van P."/>
        </authorList>
    </citation>
    <scope>NUCLEOTIDE SEQUENCE</scope>
</reference>
<dbReference type="CDD" id="cd04033">
    <property type="entry name" value="C2_NEDD4_NEDD4L"/>
    <property type="match status" value="1"/>
</dbReference>
<dbReference type="FunFam" id="3.30.160.60:FF:000446">
    <property type="entry name" value="Zinc finger protein"/>
    <property type="match status" value="1"/>
</dbReference>
<feature type="domain" description="POTRA" evidence="12">
    <location>
        <begin position="1276"/>
        <end position="1357"/>
    </location>
</feature>
<dbReference type="PROSITE" id="PS50157">
    <property type="entry name" value="ZINC_FINGER_C2H2_2"/>
    <property type="match status" value="6"/>
</dbReference>
<dbReference type="GO" id="GO:0019867">
    <property type="term" value="C:outer membrane"/>
    <property type="evidence" value="ECO:0007669"/>
    <property type="project" value="InterPro"/>
</dbReference>
<keyword evidence="4" id="KW-0862">Zinc</keyword>
<evidence type="ECO:0000256" key="4">
    <source>
        <dbReference type="ARBA" id="ARBA00022833"/>
    </source>
</evidence>
<dbReference type="CDD" id="cd00201">
    <property type="entry name" value="WW"/>
    <property type="match status" value="3"/>
</dbReference>
<dbReference type="Pfam" id="PF00168">
    <property type="entry name" value="C2"/>
    <property type="match status" value="1"/>
</dbReference>
<dbReference type="InterPro" id="IPR036236">
    <property type="entry name" value="Znf_C2H2_sf"/>
</dbReference>
<feature type="domain" description="WW" evidence="10">
    <location>
        <begin position="207"/>
        <end position="240"/>
    </location>
</feature>
<evidence type="ECO:0000259" key="10">
    <source>
        <dbReference type="PROSITE" id="PS50020"/>
    </source>
</evidence>
<evidence type="ECO:0000256" key="1">
    <source>
        <dbReference type="ARBA" id="ARBA00004370"/>
    </source>
</evidence>
<dbReference type="FunFam" id="2.20.70.10:FF:000045">
    <property type="entry name" value="E3 ubiquitin-protein ligase NEDD4-like"/>
    <property type="match status" value="1"/>
</dbReference>
<feature type="compositionally biased region" description="Basic and acidic residues" evidence="8">
    <location>
        <begin position="613"/>
        <end position="629"/>
    </location>
</feature>
<gene>
    <name evidence="13" type="ORF">DSTB1V02_LOCUS3837</name>
</gene>
<evidence type="ECO:0008006" key="15">
    <source>
        <dbReference type="Google" id="ProtNLM"/>
    </source>
</evidence>
<evidence type="ECO:0000256" key="7">
    <source>
        <dbReference type="SAM" id="Coils"/>
    </source>
</evidence>
<dbReference type="PANTHER" id="PTHR35970:SF1">
    <property type="entry name" value="SODIUM CHANNEL AND CLATHRIN LINKER 1"/>
    <property type="match status" value="1"/>
</dbReference>
<organism evidence="13">
    <name type="scientific">Darwinula stevensoni</name>
    <dbReference type="NCBI Taxonomy" id="69355"/>
    <lineage>
        <taxon>Eukaryota</taxon>
        <taxon>Metazoa</taxon>
        <taxon>Ecdysozoa</taxon>
        <taxon>Arthropoda</taxon>
        <taxon>Crustacea</taxon>
        <taxon>Oligostraca</taxon>
        <taxon>Ostracoda</taxon>
        <taxon>Podocopa</taxon>
        <taxon>Podocopida</taxon>
        <taxon>Darwinulocopina</taxon>
        <taxon>Darwinuloidea</taxon>
        <taxon>Darwinulidae</taxon>
        <taxon>Darwinula</taxon>
    </lineage>
</organism>
<feature type="domain" description="C2H2-type" evidence="11">
    <location>
        <begin position="558"/>
        <end position="585"/>
    </location>
</feature>
<evidence type="ECO:0000259" key="9">
    <source>
        <dbReference type="PROSITE" id="PS50004"/>
    </source>
</evidence>
<dbReference type="EMBL" id="LR900044">
    <property type="protein sequence ID" value="CAD7243929.1"/>
    <property type="molecule type" value="Genomic_DNA"/>
</dbReference>
<dbReference type="Gene3D" id="3.30.160.60">
    <property type="entry name" value="Classic Zinc Finger"/>
    <property type="match status" value="3"/>
</dbReference>
<dbReference type="PROSITE" id="PS50020">
    <property type="entry name" value="WW_DOMAIN_2"/>
    <property type="match status" value="3"/>
</dbReference>
<dbReference type="InterPro" id="IPR036020">
    <property type="entry name" value="WW_dom_sf"/>
</dbReference>
<dbReference type="OrthoDB" id="1724197at2759"/>
<dbReference type="FunFam" id="2.60.40.150:FF:000289">
    <property type="entry name" value="E3 ubiquitin-protein ligase"/>
    <property type="match status" value="1"/>
</dbReference>
<dbReference type="PROSITE" id="PS00028">
    <property type="entry name" value="ZINC_FINGER_C2H2_1"/>
    <property type="match status" value="6"/>
</dbReference>
<evidence type="ECO:0000256" key="2">
    <source>
        <dbReference type="ARBA" id="ARBA00022723"/>
    </source>
</evidence>
<keyword evidence="7" id="KW-0175">Coiled coil</keyword>
<evidence type="ECO:0000259" key="11">
    <source>
        <dbReference type="PROSITE" id="PS50157"/>
    </source>
</evidence>
<dbReference type="Gene3D" id="2.60.40.150">
    <property type="entry name" value="C2 domain"/>
    <property type="match status" value="1"/>
</dbReference>
<dbReference type="InterPro" id="IPR038911">
    <property type="entry name" value="SCLT1"/>
</dbReference>
<dbReference type="Gene3D" id="2.20.70.10">
    <property type="match status" value="3"/>
</dbReference>
<keyword evidence="2" id="KW-0479">Metal-binding</keyword>
<evidence type="ECO:0000256" key="8">
    <source>
        <dbReference type="SAM" id="MobiDB-lite"/>
    </source>
</evidence>
<dbReference type="Gene3D" id="2.40.160.50">
    <property type="entry name" value="membrane protein fhac: a member of the omp85/tpsb transporter family"/>
    <property type="match status" value="1"/>
</dbReference>
<accession>A0A7R9A2Q6</accession>
<dbReference type="PROSITE" id="PS01159">
    <property type="entry name" value="WW_DOMAIN_1"/>
    <property type="match status" value="2"/>
</dbReference>
<feature type="coiled-coil region" evidence="7">
    <location>
        <begin position="1165"/>
        <end position="1220"/>
    </location>
</feature>
<evidence type="ECO:0000313" key="13">
    <source>
        <dbReference type="EMBL" id="CAD7243929.1"/>
    </source>
</evidence>
<keyword evidence="5" id="KW-0472">Membrane</keyword>
<dbReference type="Pfam" id="PF01103">
    <property type="entry name" value="Omp85"/>
    <property type="match status" value="1"/>
</dbReference>
<feature type="region of interest" description="Disordered" evidence="8">
    <location>
        <begin position="270"/>
        <end position="304"/>
    </location>
</feature>
<feature type="domain" description="C2H2-type" evidence="11">
    <location>
        <begin position="446"/>
        <end position="469"/>
    </location>
</feature>
<feature type="domain" description="C2H2-type" evidence="11">
    <location>
        <begin position="532"/>
        <end position="555"/>
    </location>
</feature>
<protein>
    <recommendedName>
        <fullName evidence="15">HECT-type E3 ubiquitin transferase</fullName>
    </recommendedName>
</protein>
<dbReference type="PROSITE" id="PS51779">
    <property type="entry name" value="POTRA"/>
    <property type="match status" value="1"/>
</dbReference>
<dbReference type="InterPro" id="IPR013087">
    <property type="entry name" value="Znf_C2H2_type"/>
</dbReference>
<dbReference type="GO" id="GO:0045162">
    <property type="term" value="P:clustering of voltage-gated sodium channels"/>
    <property type="evidence" value="ECO:0007669"/>
    <property type="project" value="InterPro"/>
</dbReference>
<feature type="coiled-coil region" evidence="7">
    <location>
        <begin position="807"/>
        <end position="897"/>
    </location>
</feature>
<feature type="region of interest" description="Disordered" evidence="8">
    <location>
        <begin position="610"/>
        <end position="656"/>
    </location>
</feature>
<feature type="domain" description="C2H2-type" evidence="11">
    <location>
        <begin position="590"/>
        <end position="618"/>
    </location>
</feature>
<dbReference type="SMART" id="SM00239">
    <property type="entry name" value="C2"/>
    <property type="match status" value="1"/>
</dbReference>
<dbReference type="GO" id="GO:0060271">
    <property type="term" value="P:cilium assembly"/>
    <property type="evidence" value="ECO:0007669"/>
    <property type="project" value="TreeGrafter"/>
</dbReference>
<feature type="region of interest" description="Disordered" evidence="8">
    <location>
        <begin position="174"/>
        <end position="216"/>
    </location>
</feature>
<feature type="coiled-coil region" evidence="7">
    <location>
        <begin position="688"/>
        <end position="744"/>
    </location>
</feature>
<dbReference type="InterPro" id="IPR034746">
    <property type="entry name" value="POTRA"/>
</dbReference>
<dbReference type="SMART" id="SM00355">
    <property type="entry name" value="ZnF_C2H2"/>
    <property type="match status" value="6"/>
</dbReference>
<dbReference type="Pfam" id="PF00397">
    <property type="entry name" value="WW"/>
    <property type="match status" value="2"/>
</dbReference>
<evidence type="ECO:0000259" key="12">
    <source>
        <dbReference type="PROSITE" id="PS51779"/>
    </source>
</evidence>
<sequence length="1945" mass="221567">MVEDQRTFGYTPGENAEEVLPTKLLRLKVVAGHHLAKKDIFGASDPYVRIDLMNAENDSTVDSVSTKTKRRTLNPKWDEEFIFRVSPTEHKLVLQVFDENRLTRDDFLGMIDLPLVNIPKEREGRTIPHKYYLLRPRSARSKVKGHLQVYHGYLPSTTEEREENRVDTAAEPGWEMVDSPEGSSESQGQVEIPAEPSEVPSVSISQPPLPSGWEERQDANGRTYYVNHVARTTQWERPSEGSGGDELGELPSGWSRQLAPNGRTFFIDHNKKKTTWVDPRTGRASPLPNQANVPQKRSLEDSLGPLPEGWEERVHSDGRIFFIDHNYHLGKQSHASSEEILNLWKQGKNQTGGKRKKEDQSSKPPEGCKKFQIRMGNNGSLNHNLLSSNPMTSVLIILTTWENDHYKYTHHTQLTVWEVWFELLTCRKAEDTFGKTSGEASEERNFVCNLCEKRFKTKGHRDIHIRGFHGKGDLPHQCEVCGKCFLWKGKLERHKIVHMESFGHQCSKCPKKFRTEEALHQHSKEHEVKKPYGCSKCSMTFSTKKKQRVHENRHSTMFQCGECLLFWSQEAQLSKHEQKHAQQRKKGISFKCTVCGKLLTARESLISHMKTQHNKETPPDVRGKAKEEESFSGCGGTEDAGSSDVGTNSKAPCPNRIMEGGRSKDLFLQLLQEVELYKVQQSSLKERLSGVIQENEKLARELKQHLEQEVSSIQQTSISDYDHISQLEERIHILEQERDRALELWEIALGHIQQLDSHLETLAESSKDEVLDHHIKEIEKEYASAIKGLKKEQVTIKAVFAEKTEALEKYVVTINDLETKIRHLKDTIVEKDQALLDWIQKENDLQVGLQERSQEAAKLKVQLIDFESAVESLKNENAQLRATIAMYESRMKEHNEREAEASECVKQSVETAEKALFEKDCAVAREKEALKEVSRLEQALREVIDEAGDQAWKHVDVIKAKYNKNLAQLGKDLKQLKMEKADSEAQFERVNREKKSIEEELTRVSRFAKDTEESALQQLQAVQQQLNEVERRYRELELEKEEENQRMKRWEREKDGDLERAQLKICALEERIRGVETDWEAGNSEKLKLVDQVATLQDRIRDGDKRLKETERKLFMQARLKEEEWRNKVNHLDGRLMGLEKIHHECTSELRDLLEEQQRITIRWKDEAESMRQRYEEKLKESKEEVKALRNKNSSLLAEYKALQIQCQELKKELELNLLRLLLGESCLEYKSTQPGQRQVSGVSSWLLNMGVVHAKELIMDDMKEKTVVSIEGIKARVDKIHVNGLQRTKDDIVLESVDPLFKACSFKEVLIEALEVRSRLLELGCFRDVSIFIDTSSGQYSTPDGLEVVTFHVLELSRLTGGVNTMVGNNEGSVGIGCRMPNVLGRGERVSFDYNYGTKKSSHYAGTLSRPLHRWRGAGYTYTFLFFLREGNGMHNHFVCTFRRVQSGLYSHLVDQPWSSYKIHSLGTYAQVSLETKQVMHQMKWEGVWRELSSLSQKTSLPVREQSGHSLKSSLILSHSFDTRDSRILPSTGSLFSLSNEFAGLGGDVSFFKQEAELQLNTPLPFNCILQGCFNVGGMKRIGKKRIAICDRFYLGGPLNLRGFQMNGVGPHSGESALGAEGFWALGIHLYSPLPGLGNRGISRVLNTHCFVNAAQALWEGLKLNEVMRKRGRASLGVGLVLRMGEVARLELNYCVPLAWQKDDRLDHGFQFGIGLLFFELGCIKGSLELLNLKEILLSLSLKLLVVVAAVFVAPWCTDFAEGKQGLVAASLLVGSLSFELFLATVVSAAVVEAVVVTVVELVKSECIDFSNQKYLNVIIKQGQEVLHSTVTYVKKLDSSIEQAHSAFKAAVRDDLPFLNLRWNLEDNQEKACSELDREAAQDRRGPEVPCCLHEEDDIGHFRDTAYDHYHIKIIKSSPISQVLATSRSEAYGIIGSMNILNEY</sequence>
<dbReference type="InterPro" id="IPR035892">
    <property type="entry name" value="C2_domain_sf"/>
</dbReference>
<keyword evidence="14" id="KW-1185">Reference proteome</keyword>
<dbReference type="PROSITE" id="PS50004">
    <property type="entry name" value="C2"/>
    <property type="match status" value="1"/>
</dbReference>
<dbReference type="SUPFAM" id="SSF51045">
    <property type="entry name" value="WW domain"/>
    <property type="match status" value="3"/>
</dbReference>
<dbReference type="InterPro" id="IPR000008">
    <property type="entry name" value="C2_dom"/>
</dbReference>
<dbReference type="FunFam" id="2.20.70.10:FF:000037">
    <property type="entry name" value="E3 ubiquitin-protein ligase nedd-4"/>
    <property type="match status" value="1"/>
</dbReference>
<feature type="compositionally biased region" description="Basic and acidic residues" evidence="8">
    <location>
        <begin position="356"/>
        <end position="368"/>
    </location>
</feature>
<feature type="domain" description="WW" evidence="10">
    <location>
        <begin position="304"/>
        <end position="326"/>
    </location>
</feature>
<dbReference type="Proteomes" id="UP000677054">
    <property type="component" value="Unassembled WGS sequence"/>
</dbReference>
<feature type="coiled-coil region" evidence="7">
    <location>
        <begin position="926"/>
        <end position="1060"/>
    </location>
</feature>
<dbReference type="InterPro" id="IPR001202">
    <property type="entry name" value="WW_dom"/>
</dbReference>
<evidence type="ECO:0000256" key="6">
    <source>
        <dbReference type="PROSITE-ProRule" id="PRU00042"/>
    </source>
</evidence>
<dbReference type="PANTHER" id="PTHR35970">
    <property type="entry name" value="SODIUM CHANNEL AND CLATHRIN LINKER 1"/>
    <property type="match status" value="1"/>
</dbReference>
<dbReference type="SMART" id="SM00456">
    <property type="entry name" value="WW"/>
    <property type="match status" value="3"/>
</dbReference>
<comment type="subcellular location">
    <subcellularLocation>
        <location evidence="1">Membrane</location>
    </subcellularLocation>
</comment>
<feature type="region of interest" description="Disordered" evidence="8">
    <location>
        <begin position="235"/>
        <end position="255"/>
    </location>
</feature>
<proteinExistence type="predicted"/>
<evidence type="ECO:0000313" key="14">
    <source>
        <dbReference type="Proteomes" id="UP000677054"/>
    </source>
</evidence>
<dbReference type="GO" id="GO:0008270">
    <property type="term" value="F:zinc ion binding"/>
    <property type="evidence" value="ECO:0007669"/>
    <property type="project" value="UniProtKB-KW"/>
</dbReference>
<feature type="domain" description="WW" evidence="10">
    <location>
        <begin position="248"/>
        <end position="281"/>
    </location>
</feature>
<feature type="region of interest" description="Disordered" evidence="8">
    <location>
        <begin position="345"/>
        <end position="368"/>
    </location>
</feature>
<keyword evidence="3 6" id="KW-0863">Zinc-finger</keyword>
<name>A0A7R9A2Q6_9CRUS</name>
<feature type="domain" description="C2" evidence="9">
    <location>
        <begin position="1"/>
        <end position="129"/>
    </location>
</feature>